<dbReference type="Proteomes" id="UP000735302">
    <property type="component" value="Unassembled WGS sequence"/>
</dbReference>
<dbReference type="EMBL" id="BLXT01000167">
    <property type="protein sequence ID" value="GFN74774.1"/>
    <property type="molecule type" value="Genomic_DNA"/>
</dbReference>
<protein>
    <submittedName>
        <fullName evidence="2">Uncharacterized protein</fullName>
    </submittedName>
</protein>
<evidence type="ECO:0000313" key="2">
    <source>
        <dbReference type="EMBL" id="GFN74774.1"/>
    </source>
</evidence>
<feature type="region of interest" description="Disordered" evidence="1">
    <location>
        <begin position="219"/>
        <end position="245"/>
    </location>
</feature>
<feature type="compositionally biased region" description="Polar residues" evidence="1">
    <location>
        <begin position="37"/>
        <end position="57"/>
    </location>
</feature>
<proteinExistence type="predicted"/>
<keyword evidence="3" id="KW-1185">Reference proteome</keyword>
<gene>
    <name evidence="2" type="ORF">PoB_000128000</name>
</gene>
<dbReference type="AlphaFoldDB" id="A0AAV3XVY5"/>
<evidence type="ECO:0000256" key="1">
    <source>
        <dbReference type="SAM" id="MobiDB-lite"/>
    </source>
</evidence>
<feature type="region of interest" description="Disordered" evidence="1">
    <location>
        <begin position="37"/>
        <end position="109"/>
    </location>
</feature>
<feature type="region of interest" description="Disordered" evidence="1">
    <location>
        <begin position="127"/>
        <end position="206"/>
    </location>
</feature>
<sequence>MYEHPGTNKYYSAENPLYGREIKQAVIDDDKASHNSLDVNAVDGTNSGHILSPNQKASAPLPPPPDEEQEVVLQISELAPDANHTSPSPLANGTTGAENSQPGTRGDNHTATLDQVLQAYSNSAFEDDEDDTVADDTENDDAQNQSSLKRETENNTLNEQKNANKTVKNSHNVGKPLARIPTTNSAQGGHSGRPVSGSGAGLYIPGVGEDVQEGVTRFTDESPASDSSLSEGVQANSSHLNYTDI</sequence>
<evidence type="ECO:0000313" key="3">
    <source>
        <dbReference type="Proteomes" id="UP000735302"/>
    </source>
</evidence>
<feature type="compositionally biased region" description="Polar residues" evidence="1">
    <location>
        <begin position="83"/>
        <end position="109"/>
    </location>
</feature>
<reference evidence="2 3" key="1">
    <citation type="journal article" date="2021" name="Elife">
        <title>Chloroplast acquisition without the gene transfer in kleptoplastic sea slugs, Plakobranchus ocellatus.</title>
        <authorList>
            <person name="Maeda T."/>
            <person name="Takahashi S."/>
            <person name="Yoshida T."/>
            <person name="Shimamura S."/>
            <person name="Takaki Y."/>
            <person name="Nagai Y."/>
            <person name="Toyoda A."/>
            <person name="Suzuki Y."/>
            <person name="Arimoto A."/>
            <person name="Ishii H."/>
            <person name="Satoh N."/>
            <person name="Nishiyama T."/>
            <person name="Hasebe M."/>
            <person name="Maruyama T."/>
            <person name="Minagawa J."/>
            <person name="Obokata J."/>
            <person name="Shigenobu S."/>
        </authorList>
    </citation>
    <scope>NUCLEOTIDE SEQUENCE [LARGE SCALE GENOMIC DNA]</scope>
</reference>
<accession>A0AAV3XVY5</accession>
<feature type="compositionally biased region" description="Polar residues" evidence="1">
    <location>
        <begin position="154"/>
        <end position="172"/>
    </location>
</feature>
<feature type="compositionally biased region" description="Acidic residues" evidence="1">
    <location>
        <begin position="127"/>
        <end position="141"/>
    </location>
</feature>
<organism evidence="2 3">
    <name type="scientific">Plakobranchus ocellatus</name>
    <dbReference type="NCBI Taxonomy" id="259542"/>
    <lineage>
        <taxon>Eukaryota</taxon>
        <taxon>Metazoa</taxon>
        <taxon>Spiralia</taxon>
        <taxon>Lophotrochozoa</taxon>
        <taxon>Mollusca</taxon>
        <taxon>Gastropoda</taxon>
        <taxon>Heterobranchia</taxon>
        <taxon>Euthyneura</taxon>
        <taxon>Panpulmonata</taxon>
        <taxon>Sacoglossa</taxon>
        <taxon>Placobranchoidea</taxon>
        <taxon>Plakobranchidae</taxon>
        <taxon>Plakobranchus</taxon>
    </lineage>
</organism>
<name>A0AAV3XVY5_9GAST</name>
<comment type="caution">
    <text evidence="2">The sequence shown here is derived from an EMBL/GenBank/DDBJ whole genome shotgun (WGS) entry which is preliminary data.</text>
</comment>
<feature type="compositionally biased region" description="Polar residues" evidence="1">
    <location>
        <begin position="222"/>
        <end position="245"/>
    </location>
</feature>